<protein>
    <submittedName>
        <fullName evidence="1">Type IV secretion protein Dot</fullName>
    </submittedName>
</protein>
<gene>
    <name evidence="1" type="ORF">C3928_08645</name>
</gene>
<dbReference type="EMBL" id="PQWY01000011">
    <property type="protein sequence ID" value="PPK30822.1"/>
    <property type="molecule type" value="Genomic_DNA"/>
</dbReference>
<dbReference type="OrthoDB" id="5653025at2"/>
<comment type="caution">
    <text evidence="1">The sequence shown here is derived from an EMBL/GenBank/DDBJ whole genome shotgun (WGS) entry which is preliminary data.</text>
</comment>
<reference evidence="1 2" key="1">
    <citation type="submission" date="2018-02" db="EMBL/GenBank/DDBJ databases">
        <title>Draft genome sequences of four Legionella pneumophila clinical strains isolated in Ontario.</title>
        <authorList>
            <person name="Fortuna A."/>
            <person name="Ramnarine R."/>
            <person name="Li A."/>
            <person name="Frantz C."/>
            <person name="Mallo G."/>
        </authorList>
    </citation>
    <scope>NUCLEOTIDE SEQUENCE [LARGE SCALE GENOMIC DNA]</scope>
    <source>
        <strain evidence="1 2">LG61</strain>
    </source>
</reference>
<dbReference type="AlphaFoldDB" id="A0A2S6F060"/>
<sequence length="562" mass="64183">MPVRYSGFDYDGCVGVTNLINIVAQNPKLVQRIRDTSNHYTKEVTLIASNRQSDRDDKRNARSNGNGSCFVQIRKFCTDLGMEFDPFLLADAYNLVPAGTSLREATDPANDEKIQNGWLHDKSKTTLVYAHMQRASSLEAREQVDYFFYDDREDILEGLHQFFSVNPELIPSNVKMHLVKYACNRENVHIMDNYKTPVQGKGFTNPDYVKTIKAFGDKAIENARDVYDIDGKEINAVGVRQAKYNCNFEFEANKRQQMKFANNFDSPAELIKAHEQAIEKIKLDAFELYKTKINVITALSNEQKTFLIRAKAQQWNVPCNEGQWNNPIFTLQAIMAEKSDRFFLSQYAFTAEMLITNYQKAIENKMAGSRIWEQINAFIKSVNVLKDPMRNAHSIFEVFKKNSYSVKAVDGFVKKVVEVMNGLMDKYPQLSTTEMITCMRILELNLQKMINFFSLVDRLITIYRGCTSAGPNFNKILTVVREALEEMKTITDSGDNYSTILSNLDKVITAANNRLESLTYPKEYSTKNFHSQESYKVVGAYLCMQSQLVPKLDTKASTALAI</sequence>
<name>A0A2S6F060_LEGPN</name>
<evidence type="ECO:0000313" key="2">
    <source>
        <dbReference type="Proteomes" id="UP000239239"/>
    </source>
</evidence>
<accession>A0A2S6F060</accession>
<dbReference type="Proteomes" id="UP000239239">
    <property type="component" value="Unassembled WGS sequence"/>
</dbReference>
<evidence type="ECO:0000313" key="1">
    <source>
        <dbReference type="EMBL" id="PPK30822.1"/>
    </source>
</evidence>
<proteinExistence type="predicted"/>
<dbReference type="RefSeq" id="WP_027227202.1">
    <property type="nucleotide sequence ID" value="NZ_CP017601.1"/>
</dbReference>
<organism evidence="1 2">
    <name type="scientific">Legionella pneumophila</name>
    <dbReference type="NCBI Taxonomy" id="446"/>
    <lineage>
        <taxon>Bacteria</taxon>
        <taxon>Pseudomonadati</taxon>
        <taxon>Pseudomonadota</taxon>
        <taxon>Gammaproteobacteria</taxon>
        <taxon>Legionellales</taxon>
        <taxon>Legionellaceae</taxon>
        <taxon>Legionella</taxon>
    </lineage>
</organism>